<feature type="region of interest" description="Disordered" evidence="1">
    <location>
        <begin position="228"/>
        <end position="376"/>
    </location>
</feature>
<feature type="compositionally biased region" description="Low complexity" evidence="1">
    <location>
        <begin position="451"/>
        <end position="461"/>
    </location>
</feature>
<feature type="compositionally biased region" description="Basic and acidic residues" evidence="1">
    <location>
        <begin position="823"/>
        <end position="833"/>
    </location>
</feature>
<protein>
    <submittedName>
        <fullName evidence="2">Uncharacterized protein</fullName>
    </submittedName>
</protein>
<feature type="compositionally biased region" description="Basic and acidic residues" evidence="1">
    <location>
        <begin position="662"/>
        <end position="687"/>
    </location>
</feature>
<feature type="compositionally biased region" description="Polar residues" evidence="1">
    <location>
        <begin position="731"/>
        <end position="743"/>
    </location>
</feature>
<feature type="compositionally biased region" description="Basic and acidic residues" evidence="1">
    <location>
        <begin position="969"/>
        <end position="982"/>
    </location>
</feature>
<feature type="compositionally biased region" description="Basic and acidic residues" evidence="1">
    <location>
        <begin position="332"/>
        <end position="342"/>
    </location>
</feature>
<reference evidence="2 3" key="1">
    <citation type="journal article" date="2021" name="Elife">
        <title>Chloroplast acquisition without the gene transfer in kleptoplastic sea slugs, Plakobranchus ocellatus.</title>
        <authorList>
            <person name="Maeda T."/>
            <person name="Takahashi S."/>
            <person name="Yoshida T."/>
            <person name="Shimamura S."/>
            <person name="Takaki Y."/>
            <person name="Nagai Y."/>
            <person name="Toyoda A."/>
            <person name="Suzuki Y."/>
            <person name="Arimoto A."/>
            <person name="Ishii H."/>
            <person name="Satoh N."/>
            <person name="Nishiyama T."/>
            <person name="Hasebe M."/>
            <person name="Maruyama T."/>
            <person name="Minagawa J."/>
            <person name="Obokata J."/>
            <person name="Shigenobu S."/>
        </authorList>
    </citation>
    <scope>NUCLEOTIDE SEQUENCE [LARGE SCALE GENOMIC DNA]</scope>
</reference>
<gene>
    <name evidence="2" type="ORF">PoB_001388100</name>
</gene>
<feature type="compositionally biased region" description="Basic and acidic residues" evidence="1">
    <location>
        <begin position="589"/>
        <end position="612"/>
    </location>
</feature>
<comment type="caution">
    <text evidence="2">The sequence shown here is derived from an EMBL/GenBank/DDBJ whole genome shotgun (WGS) entry which is preliminary data.</text>
</comment>
<feature type="region of interest" description="Disordered" evidence="1">
    <location>
        <begin position="920"/>
        <end position="1002"/>
    </location>
</feature>
<feature type="compositionally biased region" description="Basic and acidic residues" evidence="1">
    <location>
        <begin position="235"/>
        <end position="245"/>
    </location>
</feature>
<feature type="compositionally biased region" description="Low complexity" evidence="1">
    <location>
        <begin position="479"/>
        <end position="523"/>
    </location>
</feature>
<dbReference type="AlphaFoldDB" id="A0AAV3YVA7"/>
<feature type="compositionally biased region" description="Basic and acidic residues" evidence="1">
    <location>
        <begin position="186"/>
        <end position="211"/>
    </location>
</feature>
<feature type="compositionally biased region" description="Polar residues" evidence="1">
    <location>
        <begin position="293"/>
        <end position="310"/>
    </location>
</feature>
<evidence type="ECO:0000256" key="1">
    <source>
        <dbReference type="SAM" id="MobiDB-lite"/>
    </source>
</evidence>
<feature type="region of interest" description="Disordered" evidence="1">
    <location>
        <begin position="441"/>
        <end position="461"/>
    </location>
</feature>
<feature type="region of interest" description="Disordered" evidence="1">
    <location>
        <begin position="479"/>
        <end position="906"/>
    </location>
</feature>
<dbReference type="Proteomes" id="UP000735302">
    <property type="component" value="Unassembled WGS sequence"/>
</dbReference>
<feature type="compositionally biased region" description="Acidic residues" evidence="1">
    <location>
        <begin position="644"/>
        <end position="656"/>
    </location>
</feature>
<evidence type="ECO:0000313" key="3">
    <source>
        <dbReference type="Proteomes" id="UP000735302"/>
    </source>
</evidence>
<feature type="compositionally biased region" description="Low complexity" evidence="1">
    <location>
        <begin position="781"/>
        <end position="811"/>
    </location>
</feature>
<feature type="compositionally biased region" description="Basic and acidic residues" evidence="1">
    <location>
        <begin position="934"/>
        <end position="943"/>
    </location>
</feature>
<feature type="compositionally biased region" description="Basic and acidic residues" evidence="1">
    <location>
        <begin position="1"/>
        <end position="17"/>
    </location>
</feature>
<feature type="compositionally biased region" description="Basic and acidic residues" evidence="1">
    <location>
        <begin position="534"/>
        <end position="545"/>
    </location>
</feature>
<feature type="compositionally biased region" description="Basic residues" evidence="1">
    <location>
        <begin position="757"/>
        <end position="766"/>
    </location>
</feature>
<dbReference type="EMBL" id="BLXT01001713">
    <property type="protein sequence ID" value="GFN87375.1"/>
    <property type="molecule type" value="Genomic_DNA"/>
</dbReference>
<proteinExistence type="predicted"/>
<name>A0AAV3YVA7_9GAST</name>
<keyword evidence="3" id="KW-1185">Reference proteome</keyword>
<accession>A0AAV3YVA7</accession>
<feature type="compositionally biased region" description="Low complexity" evidence="1">
    <location>
        <begin position="862"/>
        <end position="880"/>
    </location>
</feature>
<feature type="compositionally biased region" description="Basic and acidic residues" evidence="1">
    <location>
        <begin position="154"/>
        <end position="167"/>
    </location>
</feature>
<feature type="compositionally biased region" description="Acidic residues" evidence="1">
    <location>
        <begin position="316"/>
        <end position="325"/>
    </location>
</feature>
<sequence>MCACERKPKNSERDSSRRGGSPDSDKVEVSMDGDVSEFRGKQLAEGSVMNGGPNIGSTPQGHSDHKRQASTSSGSAGLRPTSLRELPEPPVSAKHSRNTSMSGVELPPVPDAAIGGSMRGEGDEGVGNNMYAYPKHVSPRGMRTNVKTSGQEVDQVRSHSDGYDHLGQKPQGKLTDYDSLSPGSGDGDRSPLSEPIRESGDHYSLVRERTYDVVKDVKTKAGKLFDPYSTVADRGFTESKEEDPYNHIGDSDGGVSNSMIRYLRESSDVTDPYSTVQDGSGGDLNSALRDAGASSSVHSPKEVSPSSTKDSLNDYDYTEEEEEAEYAVVQKNRGDSQRRPNTETDDAPGARGSHASSEDFSFNGGMPPEPPRLYNAYEDGDETYEVTSPSGEKKEHRYSKVTARESLASMTARNALNPYEMVQDLQENTYATVDGGSGDGVVLRHVDSDDNNSNRNSQNSDTYAEIAISGGGLSNSVISNGSSVGGNNNSHSNSSSTNTGANVNDTNTSLSSGAPAPPSLDSLHLMTKSQTSSEGDRMSDRHLASPEDSGLDLGASGFPAVPAWGDRTFVEADEDSGGSTAEDGYSTLKRVDAASSRDNKRGRESSSVREPPHPSSNQVMITDDESGEVTQLSPGYTTVKDCLSEEDLAAEGENDPNYESVDEARAKLRLLYRTDRIVGEEGKDEGARSLGGSGTASPAKKNITVVQVLHSVKTSTGSSSSGTHSSPSSVQHTPPATISYSSAQKEEPLRNTSARPVGKKTKRRRSHDYEELDLSPPISPSNPSVLPSPSHPVAVSPSSPSPGATSPASVSLAEAQQRLARSHMYEEVSEVRAHSSRFNHRNANNAGPIATVDASPSPSPLKPFSSTTRTAASSSQQSPQERSETVNNPTLVDYSKYGAGKGKAAPGRFNVAVNNMETATGAAQVNGGQGGHVNHSDQKETVKPKLGPATWRKGRREDSKPGLPGSQKPCKDVGDGKNKDIKGTGSGHEPPGPSSSSAGTRV</sequence>
<feature type="compositionally biased region" description="Low complexity" evidence="1">
    <location>
        <begin position="710"/>
        <end position="730"/>
    </location>
</feature>
<evidence type="ECO:0000313" key="2">
    <source>
        <dbReference type="EMBL" id="GFN87375.1"/>
    </source>
</evidence>
<feature type="region of interest" description="Disordered" evidence="1">
    <location>
        <begin position="1"/>
        <end position="211"/>
    </location>
</feature>
<organism evidence="2 3">
    <name type="scientific">Plakobranchus ocellatus</name>
    <dbReference type="NCBI Taxonomy" id="259542"/>
    <lineage>
        <taxon>Eukaryota</taxon>
        <taxon>Metazoa</taxon>
        <taxon>Spiralia</taxon>
        <taxon>Lophotrochozoa</taxon>
        <taxon>Mollusca</taxon>
        <taxon>Gastropoda</taxon>
        <taxon>Heterobranchia</taxon>
        <taxon>Euthyneura</taxon>
        <taxon>Panpulmonata</taxon>
        <taxon>Sacoglossa</taxon>
        <taxon>Placobranchoidea</taxon>
        <taxon>Plakobranchidae</taxon>
        <taxon>Plakobranchus</taxon>
    </lineage>
</organism>
<feature type="compositionally biased region" description="Low complexity" evidence="1">
    <location>
        <begin position="896"/>
        <end position="905"/>
    </location>
</feature>